<dbReference type="Proteomes" id="UP000681720">
    <property type="component" value="Unassembled WGS sequence"/>
</dbReference>
<keyword evidence="4" id="KW-0028">Amino-acid biosynthesis</keyword>
<dbReference type="AlphaFoldDB" id="A0A815M213"/>
<comment type="caution">
    <text evidence="7">The sequence shown here is derived from an EMBL/GenBank/DDBJ whole genome shotgun (WGS) entry which is preliminary data.</text>
</comment>
<evidence type="ECO:0000256" key="3">
    <source>
        <dbReference type="ARBA" id="ARBA00022898"/>
    </source>
</evidence>
<dbReference type="InterPro" id="IPR036038">
    <property type="entry name" value="Aminotransferase-like"/>
</dbReference>
<dbReference type="GO" id="GO:0005829">
    <property type="term" value="C:cytosol"/>
    <property type="evidence" value="ECO:0007669"/>
    <property type="project" value="TreeGrafter"/>
</dbReference>
<evidence type="ECO:0000256" key="1">
    <source>
        <dbReference type="ARBA" id="ARBA00001933"/>
    </source>
</evidence>
<dbReference type="EMBL" id="CAJOBJ010349275">
    <property type="protein sequence ID" value="CAF5206005.1"/>
    <property type="molecule type" value="Genomic_DNA"/>
</dbReference>
<comment type="similarity">
    <text evidence="2 5">Belongs to the class-IV pyridoxal-phosphate-dependent aminotransferase family.</text>
</comment>
<name>A0A815M213_9BILA</name>
<dbReference type="Pfam" id="PF01063">
    <property type="entry name" value="Aminotran_4"/>
    <property type="match status" value="2"/>
</dbReference>
<gene>
    <name evidence="8" type="ORF">GIL414_LOCUS78161</name>
    <name evidence="7" type="ORF">KQP761_LOCUS10294</name>
</gene>
<reference evidence="7" key="1">
    <citation type="submission" date="2021-02" db="EMBL/GenBank/DDBJ databases">
        <authorList>
            <person name="Nowell W R."/>
        </authorList>
    </citation>
    <scope>NUCLEOTIDE SEQUENCE</scope>
</reference>
<dbReference type="InterPro" id="IPR043132">
    <property type="entry name" value="BCAT-like_C"/>
</dbReference>
<dbReference type="InterPro" id="IPR043131">
    <property type="entry name" value="BCAT-like_N"/>
</dbReference>
<protein>
    <recommendedName>
        <fullName evidence="10">Branched-chain-amino-acid aminotransferase</fullName>
    </recommendedName>
</protein>
<dbReference type="OrthoDB" id="8112104at2759"/>
<dbReference type="SUPFAM" id="SSF56752">
    <property type="entry name" value="D-aminoacid aminotransferase-like PLP-dependent enzymes"/>
    <property type="match status" value="1"/>
</dbReference>
<dbReference type="EMBL" id="CAJNOW010004366">
    <property type="protein sequence ID" value="CAF1414496.1"/>
    <property type="molecule type" value="Genomic_DNA"/>
</dbReference>
<dbReference type="PANTHER" id="PTHR42743:SF11">
    <property type="entry name" value="AMINODEOXYCHORISMATE LYASE"/>
    <property type="match status" value="1"/>
</dbReference>
<feature type="non-terminal residue" evidence="7">
    <location>
        <position position="1"/>
    </location>
</feature>
<dbReference type="CDD" id="cd00449">
    <property type="entry name" value="PLPDE_IV"/>
    <property type="match status" value="1"/>
</dbReference>
<evidence type="ECO:0000313" key="8">
    <source>
        <dbReference type="EMBL" id="CAF5206005.1"/>
    </source>
</evidence>
<dbReference type="Gene3D" id="3.30.470.10">
    <property type="match status" value="1"/>
</dbReference>
<evidence type="ECO:0000256" key="5">
    <source>
        <dbReference type="RuleBase" id="RU004106"/>
    </source>
</evidence>
<organism evidence="7 9">
    <name type="scientific">Rotaria magnacalcarata</name>
    <dbReference type="NCBI Taxonomy" id="392030"/>
    <lineage>
        <taxon>Eukaryota</taxon>
        <taxon>Metazoa</taxon>
        <taxon>Spiralia</taxon>
        <taxon>Gnathifera</taxon>
        <taxon>Rotifera</taxon>
        <taxon>Eurotatoria</taxon>
        <taxon>Bdelloidea</taxon>
        <taxon>Philodinida</taxon>
        <taxon>Philodinidae</taxon>
        <taxon>Rotaria</taxon>
    </lineage>
</organism>
<dbReference type="Proteomes" id="UP000663834">
    <property type="component" value="Unassembled WGS sequence"/>
</dbReference>
<evidence type="ECO:0000313" key="9">
    <source>
        <dbReference type="Proteomes" id="UP000663834"/>
    </source>
</evidence>
<sequence length="206" mass="23569">MRAYNGKVFKQKEHHERLIKSGELIDVSVPYSIEELTKATSDVLRESDLTDAYIRPIVWRGDENLGVKSYLNSVNVAIFAWKWGTYFGDDKIKSGINLSATKFVRPDPRKGYEDVLMLDWRGFVAECTSCNIFFIKNNEIHTPISDCFLNGITRQTIMELAKKMGYKVIERHILSQEIANFDEAFVTGTAVEVMPINSIFDTIVMK</sequence>
<keyword evidence="4" id="KW-0100">Branched-chain amino acid biosynthesis</keyword>
<dbReference type="Gene3D" id="3.20.10.10">
    <property type="entry name" value="D-amino Acid Aminotransferase, subunit A, domain 2"/>
    <property type="match status" value="1"/>
</dbReference>
<dbReference type="GO" id="GO:0003824">
    <property type="term" value="F:catalytic activity"/>
    <property type="evidence" value="ECO:0007669"/>
    <property type="project" value="InterPro"/>
</dbReference>
<accession>A0A815M213</accession>
<dbReference type="InterPro" id="IPR018300">
    <property type="entry name" value="Aminotrans_IV_CS"/>
</dbReference>
<dbReference type="InterPro" id="IPR050571">
    <property type="entry name" value="Class-IV_PLP-Dep_Aminotrnsfr"/>
</dbReference>
<evidence type="ECO:0000256" key="2">
    <source>
        <dbReference type="ARBA" id="ARBA00009320"/>
    </source>
</evidence>
<dbReference type="GO" id="GO:0009082">
    <property type="term" value="P:branched-chain amino acid biosynthetic process"/>
    <property type="evidence" value="ECO:0007669"/>
    <property type="project" value="UniProtKB-KW"/>
</dbReference>
<evidence type="ECO:0000256" key="6">
    <source>
        <dbReference type="RuleBase" id="RU004516"/>
    </source>
</evidence>
<dbReference type="PROSITE" id="PS00770">
    <property type="entry name" value="AA_TRANSFER_CLASS_4"/>
    <property type="match status" value="1"/>
</dbReference>
<keyword evidence="3 6" id="KW-0663">Pyridoxal phosphate</keyword>
<dbReference type="PANTHER" id="PTHR42743">
    <property type="entry name" value="AMINO-ACID AMINOTRANSFERASE"/>
    <property type="match status" value="1"/>
</dbReference>
<evidence type="ECO:0000313" key="7">
    <source>
        <dbReference type="EMBL" id="CAF1414496.1"/>
    </source>
</evidence>
<proteinExistence type="inferred from homology"/>
<evidence type="ECO:0000256" key="4">
    <source>
        <dbReference type="ARBA" id="ARBA00023304"/>
    </source>
</evidence>
<comment type="cofactor">
    <cofactor evidence="1 6">
        <name>pyridoxal 5'-phosphate</name>
        <dbReference type="ChEBI" id="CHEBI:597326"/>
    </cofactor>
</comment>
<evidence type="ECO:0008006" key="10">
    <source>
        <dbReference type="Google" id="ProtNLM"/>
    </source>
</evidence>
<dbReference type="InterPro" id="IPR001544">
    <property type="entry name" value="Aminotrans_IV"/>
</dbReference>